<proteinExistence type="predicted"/>
<dbReference type="Proteomes" id="UP000030641">
    <property type="component" value="Unassembled WGS sequence"/>
</dbReference>
<gene>
    <name evidence="2" type="ORF">AUEXF2481DRAFT_43969</name>
</gene>
<dbReference type="RefSeq" id="XP_013340060.1">
    <property type="nucleotide sequence ID" value="XM_013484606.1"/>
</dbReference>
<name>A0A074Y6M3_AURSE</name>
<organism evidence="2 3">
    <name type="scientific">Aureobasidium subglaciale (strain EXF-2481)</name>
    <name type="common">Aureobasidium pullulans var. subglaciale</name>
    <dbReference type="NCBI Taxonomy" id="1043005"/>
    <lineage>
        <taxon>Eukaryota</taxon>
        <taxon>Fungi</taxon>
        <taxon>Dikarya</taxon>
        <taxon>Ascomycota</taxon>
        <taxon>Pezizomycotina</taxon>
        <taxon>Dothideomycetes</taxon>
        <taxon>Dothideomycetidae</taxon>
        <taxon>Dothideales</taxon>
        <taxon>Saccotheciaceae</taxon>
        <taxon>Aureobasidium</taxon>
    </lineage>
</organism>
<dbReference type="InParanoid" id="A0A074Y6M3"/>
<accession>A0A074Y6M3</accession>
<evidence type="ECO:0000313" key="2">
    <source>
        <dbReference type="EMBL" id="KEQ91594.1"/>
    </source>
</evidence>
<reference evidence="2 3" key="1">
    <citation type="journal article" date="2014" name="BMC Genomics">
        <title>Genome sequencing of four Aureobasidium pullulans varieties: biotechnological potential, stress tolerance, and description of new species.</title>
        <authorList>
            <person name="Gostin Ar C."/>
            <person name="Ohm R.A."/>
            <person name="Kogej T."/>
            <person name="Sonjak S."/>
            <person name="Turk M."/>
            <person name="Zajc J."/>
            <person name="Zalar P."/>
            <person name="Grube M."/>
            <person name="Sun H."/>
            <person name="Han J."/>
            <person name="Sharma A."/>
            <person name="Chiniquy J."/>
            <person name="Ngan C.Y."/>
            <person name="Lipzen A."/>
            <person name="Barry K."/>
            <person name="Grigoriev I.V."/>
            <person name="Gunde-Cimerman N."/>
        </authorList>
    </citation>
    <scope>NUCLEOTIDE SEQUENCE [LARGE SCALE GENOMIC DNA]</scope>
    <source>
        <strain evidence="2 3">EXF-2481</strain>
    </source>
</reference>
<dbReference type="HOGENOM" id="CLU_818834_0_0_1"/>
<evidence type="ECO:0000313" key="3">
    <source>
        <dbReference type="Proteomes" id="UP000030641"/>
    </source>
</evidence>
<evidence type="ECO:0000256" key="1">
    <source>
        <dbReference type="SAM" id="MobiDB-lite"/>
    </source>
</evidence>
<dbReference type="EMBL" id="KL584777">
    <property type="protein sequence ID" value="KEQ91594.1"/>
    <property type="molecule type" value="Genomic_DNA"/>
</dbReference>
<feature type="region of interest" description="Disordered" evidence="1">
    <location>
        <begin position="235"/>
        <end position="324"/>
    </location>
</feature>
<feature type="compositionally biased region" description="Acidic residues" evidence="1">
    <location>
        <begin position="290"/>
        <end position="324"/>
    </location>
</feature>
<dbReference type="GeneID" id="25367555"/>
<sequence length="376" mass="43549">MSISWRLWQQRYIRGPRRRTVPFPLHNYPTNFPPGSFRGTLLQEQSAQHRQQRQIYNMRYSLDIFQWDLAGCCRTEIFRDLDPEAFIQHSGLGHFTLLQELAVPWVQRSPAKCYVELNFKPGGAHPWMQPNALRYVFCATNKARRGKKMFLQLPEDFSLAVQVHQVLLVLQVEECIGPLHGHIRQMIKERVLSVIEVEVVWSCLRYLAPRVYEFALEMQWERETQNWTMRFMTKETGETDDMATDAVNKTDGQTEEVQDVAESSGTETVVATPEDSDMTSDDSSPVLTDDSSDSSRDDEDDDDDDGYDTDVEDNTYDLEEPQEEIEGEVREVGDRTLLTTMPRRSFSEPLPLPLVRPVYDISSGAFRECEDEEPEY</sequence>
<dbReference type="AlphaFoldDB" id="A0A074Y6M3"/>
<dbReference type="OrthoDB" id="3918356at2759"/>
<protein>
    <submittedName>
        <fullName evidence="2">Uncharacterized protein</fullName>
    </submittedName>
</protein>
<keyword evidence="3" id="KW-1185">Reference proteome</keyword>